<name>A0A1H8T9X9_9EURY</name>
<feature type="transmembrane region" description="Helical" evidence="9">
    <location>
        <begin position="6"/>
        <end position="27"/>
    </location>
</feature>
<feature type="region of interest" description="Disordered" evidence="8">
    <location>
        <begin position="545"/>
        <end position="596"/>
    </location>
</feature>
<dbReference type="CDD" id="cd00130">
    <property type="entry name" value="PAS"/>
    <property type="match status" value="1"/>
</dbReference>
<dbReference type="InterPro" id="IPR035965">
    <property type="entry name" value="PAS-like_dom_sf"/>
</dbReference>
<dbReference type="SUPFAM" id="SSF55785">
    <property type="entry name" value="PYP-like sensor domain (PAS domain)"/>
    <property type="match status" value="1"/>
</dbReference>
<dbReference type="SUPFAM" id="SSF55874">
    <property type="entry name" value="ATPase domain of HSP90 chaperone/DNA topoisomerase II/histidine kinase"/>
    <property type="match status" value="1"/>
</dbReference>
<dbReference type="SMART" id="SM00388">
    <property type="entry name" value="HisKA"/>
    <property type="match status" value="1"/>
</dbReference>
<evidence type="ECO:0000256" key="7">
    <source>
        <dbReference type="SAM" id="Coils"/>
    </source>
</evidence>
<dbReference type="SMART" id="SM00387">
    <property type="entry name" value="HATPase_c"/>
    <property type="match status" value="1"/>
</dbReference>
<evidence type="ECO:0000256" key="6">
    <source>
        <dbReference type="ARBA" id="ARBA00023012"/>
    </source>
</evidence>
<dbReference type="Gene3D" id="3.30.450.20">
    <property type="entry name" value="PAS domain"/>
    <property type="match status" value="1"/>
</dbReference>
<dbReference type="EMBL" id="FOCX01000021">
    <property type="protein sequence ID" value="SEO87712.1"/>
    <property type="molecule type" value="Genomic_DNA"/>
</dbReference>
<dbReference type="Pfam" id="PF02518">
    <property type="entry name" value="HATPase_c"/>
    <property type="match status" value="1"/>
</dbReference>
<dbReference type="InterPro" id="IPR004358">
    <property type="entry name" value="Sig_transdc_His_kin-like_C"/>
</dbReference>
<evidence type="ECO:0000256" key="3">
    <source>
        <dbReference type="ARBA" id="ARBA00022553"/>
    </source>
</evidence>
<dbReference type="EC" id="2.7.13.3" evidence="2"/>
<reference evidence="13" key="1">
    <citation type="submission" date="2016-10" db="EMBL/GenBank/DDBJ databases">
        <authorList>
            <person name="Varghese N."/>
            <person name="Submissions S."/>
        </authorList>
    </citation>
    <scope>NUCLEOTIDE SEQUENCE [LARGE SCALE GENOMIC DNA]</scope>
    <source>
        <strain evidence="13">IBRC-M 10043</strain>
    </source>
</reference>
<dbReference type="CDD" id="cd00075">
    <property type="entry name" value="HATPase"/>
    <property type="match status" value="1"/>
</dbReference>
<dbReference type="InterPro" id="IPR036890">
    <property type="entry name" value="HATPase_C_sf"/>
</dbReference>
<dbReference type="CDD" id="cd00082">
    <property type="entry name" value="HisKA"/>
    <property type="match status" value="1"/>
</dbReference>
<dbReference type="Gene3D" id="1.10.287.130">
    <property type="match status" value="1"/>
</dbReference>
<dbReference type="PANTHER" id="PTHR43711">
    <property type="entry name" value="TWO-COMPONENT HISTIDINE KINASE"/>
    <property type="match status" value="1"/>
</dbReference>
<dbReference type="InterPro" id="IPR005467">
    <property type="entry name" value="His_kinase_dom"/>
</dbReference>
<accession>A0A1H8T9X9</accession>
<keyword evidence="9" id="KW-0812">Transmembrane</keyword>
<feature type="transmembrane region" description="Helical" evidence="9">
    <location>
        <begin position="147"/>
        <end position="169"/>
    </location>
</feature>
<evidence type="ECO:0000256" key="1">
    <source>
        <dbReference type="ARBA" id="ARBA00000085"/>
    </source>
</evidence>
<dbReference type="InterPro" id="IPR003594">
    <property type="entry name" value="HATPase_dom"/>
</dbReference>
<evidence type="ECO:0000256" key="4">
    <source>
        <dbReference type="ARBA" id="ARBA00022679"/>
    </source>
</evidence>
<protein>
    <recommendedName>
        <fullName evidence="2">histidine kinase</fullName>
        <ecNumber evidence="2">2.7.13.3</ecNumber>
    </recommendedName>
</protein>
<dbReference type="PROSITE" id="PS50109">
    <property type="entry name" value="HIS_KIN"/>
    <property type="match status" value="1"/>
</dbReference>
<dbReference type="PROSITE" id="PS50112">
    <property type="entry name" value="PAS"/>
    <property type="match status" value="1"/>
</dbReference>
<dbReference type="PANTHER" id="PTHR43711:SF1">
    <property type="entry name" value="HISTIDINE KINASE 1"/>
    <property type="match status" value="1"/>
</dbReference>
<dbReference type="InterPro" id="IPR000014">
    <property type="entry name" value="PAS"/>
</dbReference>
<keyword evidence="9" id="KW-0472">Membrane</keyword>
<feature type="transmembrane region" description="Helical" evidence="9">
    <location>
        <begin position="181"/>
        <end position="201"/>
    </location>
</feature>
<feature type="transmembrane region" description="Helical" evidence="9">
    <location>
        <begin position="39"/>
        <end position="61"/>
    </location>
</feature>
<keyword evidence="6" id="KW-0902">Two-component regulatory system</keyword>
<dbReference type="InterPro" id="IPR050736">
    <property type="entry name" value="Sensor_HK_Regulatory"/>
</dbReference>
<sequence length="596" mass="65063">MGMLQFSWLLLVLVFPLLVAIPTIFVIVRNFENPRLSPVPPLVLIVAVSLWCLSDAARLAVTGIEAKRALYPGYYLMGTVVVVSLFVFAADYTERTEWLEPSRLGLVTFPVLVSTGLEVTNFGSWTIESATTVTRNGVMVADVTWGPLFYLHHGLAYCFVAGAAFMFLTYETTNRHYRGQVRSIVGALTIPWFLNVAYLAGLTTFNYTSIGFAAALPIGVLMVFRYRILRLIPVARSSVVEEMDTGYLVLDRGDAVVDVNDRAAELLGMEPERLLGCDRDFLEATFPEIATAFDGGEGFDTITREEDGDERYYNVETSALGPGDDGTAPDTGSVVLFQDVTAQIEARRQLRDQKERLEEQNERLEEFASILSHDLRNPLSVADGRLELARDEYDSVHMEKIAEAHDRMDELISDALALARQGQTVLNREPVSLDRICRSAWENVDTGSATLEIVTDRTVSGDDSQLTQLFENLFRNAVEHGGPDVTVTVGDTDGGFFVADDGPGIPADQRDAVFEKGFTTSDTGTGFGLNIVETIADAHGWETTVTDSETGGVPASETSGGSEDERCASSGARFEFTGVTDAPDTDVGVESVPDAT</sequence>
<evidence type="ECO:0000313" key="13">
    <source>
        <dbReference type="Proteomes" id="UP000198775"/>
    </source>
</evidence>
<evidence type="ECO:0000256" key="5">
    <source>
        <dbReference type="ARBA" id="ARBA00022777"/>
    </source>
</evidence>
<dbReference type="InterPro" id="IPR003661">
    <property type="entry name" value="HisK_dim/P_dom"/>
</dbReference>
<evidence type="ECO:0000313" key="12">
    <source>
        <dbReference type="EMBL" id="SEO87712.1"/>
    </source>
</evidence>
<feature type="transmembrane region" description="Helical" evidence="9">
    <location>
        <begin position="207"/>
        <end position="226"/>
    </location>
</feature>
<feature type="domain" description="PAS" evidence="11">
    <location>
        <begin position="239"/>
        <end position="288"/>
    </location>
</feature>
<dbReference type="Pfam" id="PF16927">
    <property type="entry name" value="HisKA_7TM"/>
    <property type="match status" value="1"/>
</dbReference>
<dbReference type="InterPro" id="IPR036097">
    <property type="entry name" value="HisK_dim/P_sf"/>
</dbReference>
<evidence type="ECO:0000259" key="10">
    <source>
        <dbReference type="PROSITE" id="PS50109"/>
    </source>
</evidence>
<dbReference type="AlphaFoldDB" id="A0A1H8T9X9"/>
<keyword evidence="5" id="KW-0418">Kinase</keyword>
<dbReference type="Proteomes" id="UP000198775">
    <property type="component" value="Unassembled WGS sequence"/>
</dbReference>
<dbReference type="PRINTS" id="PR00344">
    <property type="entry name" value="BCTRLSENSOR"/>
</dbReference>
<feature type="transmembrane region" description="Helical" evidence="9">
    <location>
        <begin position="104"/>
        <end position="127"/>
    </location>
</feature>
<dbReference type="SUPFAM" id="SSF47384">
    <property type="entry name" value="Homodimeric domain of signal transducing histidine kinase"/>
    <property type="match status" value="1"/>
</dbReference>
<keyword evidence="4" id="KW-0808">Transferase</keyword>
<evidence type="ECO:0000259" key="11">
    <source>
        <dbReference type="PROSITE" id="PS50112"/>
    </source>
</evidence>
<organism evidence="12 13">
    <name type="scientific">Halorientalis persicus</name>
    <dbReference type="NCBI Taxonomy" id="1367881"/>
    <lineage>
        <taxon>Archaea</taxon>
        <taxon>Methanobacteriati</taxon>
        <taxon>Methanobacteriota</taxon>
        <taxon>Stenosarchaea group</taxon>
        <taxon>Halobacteria</taxon>
        <taxon>Halobacteriales</taxon>
        <taxon>Haloarculaceae</taxon>
        <taxon>Halorientalis</taxon>
    </lineage>
</organism>
<feature type="coiled-coil region" evidence="7">
    <location>
        <begin position="340"/>
        <end position="374"/>
    </location>
</feature>
<evidence type="ECO:0000256" key="2">
    <source>
        <dbReference type="ARBA" id="ARBA00012438"/>
    </source>
</evidence>
<comment type="catalytic activity">
    <reaction evidence="1">
        <text>ATP + protein L-histidine = ADP + protein N-phospho-L-histidine.</text>
        <dbReference type="EC" id="2.7.13.3"/>
    </reaction>
</comment>
<dbReference type="Pfam" id="PF00512">
    <property type="entry name" value="HisKA"/>
    <property type="match status" value="1"/>
</dbReference>
<dbReference type="Gene3D" id="3.30.565.10">
    <property type="entry name" value="Histidine kinase-like ATPase, C-terminal domain"/>
    <property type="match status" value="1"/>
</dbReference>
<keyword evidence="13" id="KW-1185">Reference proteome</keyword>
<keyword evidence="9" id="KW-1133">Transmembrane helix</keyword>
<proteinExistence type="predicted"/>
<dbReference type="Pfam" id="PF13188">
    <property type="entry name" value="PAS_8"/>
    <property type="match status" value="1"/>
</dbReference>
<dbReference type="InterPro" id="IPR031621">
    <property type="entry name" value="HisKA_7TM"/>
</dbReference>
<gene>
    <name evidence="12" type="ORF">SAMN05216388_102185</name>
</gene>
<evidence type="ECO:0000256" key="9">
    <source>
        <dbReference type="SAM" id="Phobius"/>
    </source>
</evidence>
<dbReference type="GO" id="GO:0000155">
    <property type="term" value="F:phosphorelay sensor kinase activity"/>
    <property type="evidence" value="ECO:0007669"/>
    <property type="project" value="InterPro"/>
</dbReference>
<evidence type="ECO:0000256" key="8">
    <source>
        <dbReference type="SAM" id="MobiDB-lite"/>
    </source>
</evidence>
<keyword evidence="7" id="KW-0175">Coiled coil</keyword>
<keyword evidence="3" id="KW-0597">Phosphoprotein</keyword>
<feature type="transmembrane region" description="Helical" evidence="9">
    <location>
        <begin position="73"/>
        <end position="92"/>
    </location>
</feature>
<feature type="domain" description="Histidine kinase" evidence="10">
    <location>
        <begin position="370"/>
        <end position="562"/>
    </location>
</feature>